<evidence type="ECO:0000313" key="2">
    <source>
        <dbReference type="EMBL" id="CAB3398772.1"/>
    </source>
</evidence>
<dbReference type="EMBL" id="CADEPM010000001">
    <property type="protein sequence ID" value="CAB3398772.1"/>
    <property type="molecule type" value="Genomic_DNA"/>
</dbReference>
<keyword evidence="3" id="KW-1185">Reference proteome</keyword>
<protein>
    <submittedName>
        <fullName evidence="2">Uncharacterized protein</fullName>
    </submittedName>
</protein>
<organism evidence="2 3">
    <name type="scientific">Caenorhabditis bovis</name>
    <dbReference type="NCBI Taxonomy" id="2654633"/>
    <lineage>
        <taxon>Eukaryota</taxon>
        <taxon>Metazoa</taxon>
        <taxon>Ecdysozoa</taxon>
        <taxon>Nematoda</taxon>
        <taxon>Chromadorea</taxon>
        <taxon>Rhabditida</taxon>
        <taxon>Rhabditina</taxon>
        <taxon>Rhabditomorpha</taxon>
        <taxon>Rhabditoidea</taxon>
        <taxon>Rhabditidae</taxon>
        <taxon>Peloderinae</taxon>
        <taxon>Caenorhabditis</taxon>
    </lineage>
</organism>
<sequence>MLNGAGEAYEVVERRLDATLAHARHTLAALQNRGADEATSSKRHEPLDSLIGIKSRKKLAVEPDRHFPAASFVPSADNPIIVSSATSDTSTSSLKTASSRSSPATTAKSSSNCRAAFRFPGVLPRVFHSSDGRMTMILNKTASGEKITAYAIKNDNDATPIPCDDTVFPEVPQQLNSKNGKRYGERNKFTTSLLIGTHSLTITGRFKNRTLTVDNLQRMYINGECVWD</sequence>
<dbReference type="AlphaFoldDB" id="A0A8S1EAE5"/>
<proteinExistence type="predicted"/>
<evidence type="ECO:0000313" key="3">
    <source>
        <dbReference type="Proteomes" id="UP000494206"/>
    </source>
</evidence>
<comment type="caution">
    <text evidence="2">The sequence shown here is derived from an EMBL/GenBank/DDBJ whole genome shotgun (WGS) entry which is preliminary data.</text>
</comment>
<name>A0A8S1EAE5_9PELO</name>
<reference evidence="2 3" key="1">
    <citation type="submission" date="2020-04" db="EMBL/GenBank/DDBJ databases">
        <authorList>
            <person name="Laetsch R D."/>
            <person name="Stevens L."/>
            <person name="Kumar S."/>
            <person name="Blaxter L. M."/>
        </authorList>
    </citation>
    <scope>NUCLEOTIDE SEQUENCE [LARGE SCALE GENOMIC DNA]</scope>
</reference>
<accession>A0A8S1EAE5</accession>
<gene>
    <name evidence="2" type="ORF">CBOVIS_LOCUS2012</name>
</gene>
<evidence type="ECO:0000256" key="1">
    <source>
        <dbReference type="SAM" id="MobiDB-lite"/>
    </source>
</evidence>
<feature type="region of interest" description="Disordered" evidence="1">
    <location>
        <begin position="84"/>
        <end position="110"/>
    </location>
</feature>
<dbReference type="Proteomes" id="UP000494206">
    <property type="component" value="Unassembled WGS sequence"/>
</dbReference>